<evidence type="ECO:0000313" key="2">
    <source>
        <dbReference type="EMBL" id="WCT10223.1"/>
    </source>
</evidence>
<keyword evidence="3" id="KW-1185">Reference proteome</keyword>
<feature type="transmembrane region" description="Helical" evidence="1">
    <location>
        <begin position="22"/>
        <end position="43"/>
    </location>
</feature>
<protein>
    <submittedName>
        <fullName evidence="2">DUF1634 domain-containing protein</fullName>
    </submittedName>
</protein>
<reference evidence="2 3" key="1">
    <citation type="submission" date="2023-02" db="EMBL/GenBank/DDBJ databases">
        <title>Genome sequence of Mucilaginibacter jinjuensis strain KACC 16571.</title>
        <authorList>
            <person name="Kim S."/>
            <person name="Heo J."/>
            <person name="Kwon S.-W."/>
        </authorList>
    </citation>
    <scope>NUCLEOTIDE SEQUENCE [LARGE SCALE GENOMIC DNA]</scope>
    <source>
        <strain evidence="2 3">KACC 16571</strain>
    </source>
</reference>
<feature type="transmembrane region" description="Helical" evidence="1">
    <location>
        <begin position="111"/>
        <end position="131"/>
    </location>
</feature>
<feature type="transmembrane region" description="Helical" evidence="1">
    <location>
        <begin position="84"/>
        <end position="105"/>
    </location>
</feature>
<evidence type="ECO:0000313" key="3">
    <source>
        <dbReference type="Proteomes" id="UP001216139"/>
    </source>
</evidence>
<keyword evidence="1" id="KW-0472">Membrane</keyword>
<proteinExistence type="predicted"/>
<sequence length="133" mass="14606">MKKVISKSFWVDKDVEQLIGELLRYGVMIASIIVLLGGIICLYQQGQLTVPSRHTFTGEGASYTTVKGIINGVRNLNAPDIIQLGVLAVIATPILRIAFSLVAFVVEKDKLYVFITLLVLCVMLFSMFSGLKV</sequence>
<dbReference type="Pfam" id="PF07843">
    <property type="entry name" value="DUF1634"/>
    <property type="match status" value="1"/>
</dbReference>
<evidence type="ECO:0000256" key="1">
    <source>
        <dbReference type="SAM" id="Phobius"/>
    </source>
</evidence>
<gene>
    <name evidence="2" type="ORF">PQO05_15920</name>
</gene>
<dbReference type="EMBL" id="CP117167">
    <property type="protein sequence ID" value="WCT10223.1"/>
    <property type="molecule type" value="Genomic_DNA"/>
</dbReference>
<dbReference type="InterPro" id="IPR012861">
    <property type="entry name" value="DUF1634"/>
</dbReference>
<organism evidence="2 3">
    <name type="scientific">Mucilaginibacter jinjuensis</name>
    <dbReference type="NCBI Taxonomy" id="1176721"/>
    <lineage>
        <taxon>Bacteria</taxon>
        <taxon>Pseudomonadati</taxon>
        <taxon>Bacteroidota</taxon>
        <taxon>Sphingobacteriia</taxon>
        <taxon>Sphingobacteriales</taxon>
        <taxon>Sphingobacteriaceae</taxon>
        <taxon>Mucilaginibacter</taxon>
    </lineage>
</organism>
<keyword evidence="1" id="KW-0812">Transmembrane</keyword>
<name>A0ABY7T340_9SPHI</name>
<keyword evidence="1" id="KW-1133">Transmembrane helix</keyword>
<dbReference type="Proteomes" id="UP001216139">
    <property type="component" value="Chromosome"/>
</dbReference>
<accession>A0ABY7T340</accession>
<dbReference type="RefSeq" id="WP_273628365.1">
    <property type="nucleotide sequence ID" value="NZ_CP117167.1"/>
</dbReference>